<feature type="region of interest" description="Disordered" evidence="1">
    <location>
        <begin position="104"/>
        <end position="143"/>
    </location>
</feature>
<evidence type="ECO:0000313" key="2">
    <source>
        <dbReference type="EMBL" id="AGC71180.1"/>
    </source>
</evidence>
<name>L7VYD1_9BACT</name>
<sequence>MAPPDPRGTTTTLALSIRSVDVGAGGFGMGGTAFTPKFLVRFSKDPINFKYKPLATATADVQEVDGMKSGSNFDASIVVPEGSTDVHVMVATTGSNDGAYTDFVATPMNDPASTGGAGGGGAGGGGAGGTGTTTSSRRRRRAS</sequence>
<protein>
    <submittedName>
        <fullName evidence="2">Uncharacterized protein</fullName>
    </submittedName>
</protein>
<organism evidence="2">
    <name type="scientific">uncultured bacterium A1Q1_fos_568</name>
    <dbReference type="NCBI Taxonomy" id="1256586"/>
    <lineage>
        <taxon>Bacteria</taxon>
        <taxon>environmental samples</taxon>
    </lineage>
</organism>
<accession>L7VYD1</accession>
<dbReference type="EMBL" id="JX649865">
    <property type="protein sequence ID" value="AGC71180.1"/>
    <property type="molecule type" value="Genomic_DNA"/>
</dbReference>
<reference evidence="2" key="1">
    <citation type="submission" date="2012-09" db="EMBL/GenBank/DDBJ databases">
        <title>Metagenomic Characterization of a Microbial Community in Wastewater Detects High Levels of Antibiotic Resistance.</title>
        <authorList>
            <person name="Abrams M."/>
            <person name="Caldwell A."/>
            <person name="Vandaei E."/>
            <person name="Lee W."/>
            <person name="Perrott J."/>
            <person name="Khan S.Y."/>
            <person name="Ta J."/>
            <person name="Romero D."/>
            <person name="Nguyen V."/>
            <person name="Pourmand N."/>
            <person name="Ouverney C.C."/>
        </authorList>
    </citation>
    <scope>NUCLEOTIDE SEQUENCE</scope>
</reference>
<feature type="compositionally biased region" description="Gly residues" evidence="1">
    <location>
        <begin position="115"/>
        <end position="131"/>
    </location>
</feature>
<evidence type="ECO:0000256" key="1">
    <source>
        <dbReference type="SAM" id="MobiDB-lite"/>
    </source>
</evidence>
<proteinExistence type="predicted"/>
<dbReference type="AlphaFoldDB" id="L7VYD1"/>